<evidence type="ECO:0000313" key="10">
    <source>
        <dbReference type="Proteomes" id="UP001056012"/>
    </source>
</evidence>
<feature type="compositionally biased region" description="Polar residues" evidence="6">
    <location>
        <begin position="13"/>
        <end position="24"/>
    </location>
</feature>
<evidence type="ECO:0000256" key="3">
    <source>
        <dbReference type="ARBA" id="ARBA00022692"/>
    </source>
</evidence>
<sequence length="558" mass="58974">MSSGSDKPGFRASASTDTTGTPDTRASDLASHHVKGLKLVALLASLTLVTFLSFLDTSIIGTAIPYITSDFHSLADVGWYIGAYTLGAATLQPLSGKLYTLFPTKLVFLSFVFVFEVGSLICGIAPSSAVFIVGRAIAGLGVSGIFNGALTIVVASVEKSKSPMYTGILFGVSQMGMVAGPLIGGGLTENAIWRWCFYLNLPAGSVAAFFLIFINFPEVIKKEPISLALIHKVAPQLDLFGFLLFVPPSIMFILALQFGSGNTFAWDSATVIGCLIGSGVLFVIFIIWEGRMGDRAMIPGYLLRNRIVCMSFAFGMCNAICMLVASNFLPTYFQAVKGEGPSLSGIHVLPSILSQLLLIMSTGALVSKLGYYLPWALGGSVILAVGNGLVSTFLPTTSIGQWVGYQIVMGVGRGVILQIPLIAVQNAVTPPQIAVAMAILVFLQNFGVSIGITISNAVFAQTLVKAIRQNAPSISPQAALNAGSGAGAVRDLVIGHEEELNGVLLAYSESLRNVFYILVGFSCAAVVLSLGMGWVDVRKKQTPKPAQDVEMKTEKLEG</sequence>
<proteinExistence type="inferred from homology"/>
<dbReference type="Gene3D" id="1.20.1720.10">
    <property type="entry name" value="Multidrug resistance protein D"/>
    <property type="match status" value="1"/>
</dbReference>
<keyword evidence="3 7" id="KW-0812">Transmembrane</keyword>
<dbReference type="EMBL" id="CP089276">
    <property type="protein sequence ID" value="USP77299.1"/>
    <property type="molecule type" value="Genomic_DNA"/>
</dbReference>
<dbReference type="InterPro" id="IPR020846">
    <property type="entry name" value="MFS_dom"/>
</dbReference>
<dbReference type="PANTHER" id="PTHR23501">
    <property type="entry name" value="MAJOR FACILITATOR SUPERFAMILY"/>
    <property type="match status" value="1"/>
</dbReference>
<evidence type="ECO:0000313" key="9">
    <source>
        <dbReference type="EMBL" id="USP77299.1"/>
    </source>
</evidence>
<evidence type="ECO:0000256" key="4">
    <source>
        <dbReference type="ARBA" id="ARBA00022989"/>
    </source>
</evidence>
<feature type="transmembrane region" description="Helical" evidence="7">
    <location>
        <begin position="132"/>
        <end position="155"/>
    </location>
</feature>
<keyword evidence="10" id="KW-1185">Reference proteome</keyword>
<dbReference type="FunFam" id="1.20.1250.20:FF:000196">
    <property type="entry name" value="MFS toxin efflux pump (AflT)"/>
    <property type="match status" value="1"/>
</dbReference>
<dbReference type="GO" id="GO:0022857">
    <property type="term" value="F:transmembrane transporter activity"/>
    <property type="evidence" value="ECO:0007669"/>
    <property type="project" value="InterPro"/>
</dbReference>
<feature type="transmembrane region" description="Helical" evidence="7">
    <location>
        <begin position="77"/>
        <end position="94"/>
    </location>
</feature>
<feature type="transmembrane region" description="Helical" evidence="7">
    <location>
        <begin position="264"/>
        <end position="287"/>
    </location>
</feature>
<dbReference type="InterPro" id="IPR036259">
    <property type="entry name" value="MFS_trans_sf"/>
</dbReference>
<dbReference type="AlphaFoldDB" id="A0A9Q8Z9D8"/>
<dbReference type="InterPro" id="IPR011701">
    <property type="entry name" value="MFS"/>
</dbReference>
<comment type="subcellular location">
    <subcellularLocation>
        <location evidence="1">Membrane</location>
        <topology evidence="1">Multi-pass membrane protein</topology>
    </subcellularLocation>
</comment>
<comment type="similarity">
    <text evidence="2">Belongs to the major facilitator superfamily. TCR/Tet family.</text>
</comment>
<dbReference type="VEuPathDB" id="FungiDB:yc1106_04573"/>
<evidence type="ECO:0000256" key="2">
    <source>
        <dbReference type="ARBA" id="ARBA00007520"/>
    </source>
</evidence>
<dbReference type="PANTHER" id="PTHR23501:SF193">
    <property type="entry name" value="MULTIDRUG TRANSPORTER, PUTATIVE (AFU_ORTHOLOGUE AFUA_8G00940)-RELATED"/>
    <property type="match status" value="1"/>
</dbReference>
<feature type="transmembrane region" description="Helical" evidence="7">
    <location>
        <begin position="237"/>
        <end position="258"/>
    </location>
</feature>
<feature type="transmembrane region" description="Helical" evidence="7">
    <location>
        <begin position="341"/>
        <end position="359"/>
    </location>
</feature>
<gene>
    <name evidence="9" type="ORF">yc1106_04573</name>
</gene>
<organism evidence="9 10">
    <name type="scientific">Curvularia clavata</name>
    <dbReference type="NCBI Taxonomy" id="95742"/>
    <lineage>
        <taxon>Eukaryota</taxon>
        <taxon>Fungi</taxon>
        <taxon>Dikarya</taxon>
        <taxon>Ascomycota</taxon>
        <taxon>Pezizomycotina</taxon>
        <taxon>Dothideomycetes</taxon>
        <taxon>Pleosporomycetidae</taxon>
        <taxon>Pleosporales</taxon>
        <taxon>Pleosporineae</taxon>
        <taxon>Pleosporaceae</taxon>
        <taxon>Curvularia</taxon>
    </lineage>
</organism>
<dbReference type="Pfam" id="PF07690">
    <property type="entry name" value="MFS_1"/>
    <property type="match status" value="1"/>
</dbReference>
<feature type="transmembrane region" description="Helical" evidence="7">
    <location>
        <begin position="192"/>
        <end position="216"/>
    </location>
</feature>
<evidence type="ECO:0000256" key="1">
    <source>
        <dbReference type="ARBA" id="ARBA00004141"/>
    </source>
</evidence>
<name>A0A9Q8Z9D8_CURCL</name>
<dbReference type="CDD" id="cd17502">
    <property type="entry name" value="MFS_Azr1_MDR_like"/>
    <property type="match status" value="1"/>
</dbReference>
<evidence type="ECO:0000256" key="6">
    <source>
        <dbReference type="SAM" id="MobiDB-lite"/>
    </source>
</evidence>
<feature type="region of interest" description="Disordered" evidence="6">
    <location>
        <begin position="1"/>
        <end position="25"/>
    </location>
</feature>
<feature type="transmembrane region" description="Helical" evidence="7">
    <location>
        <begin position="371"/>
        <end position="390"/>
    </location>
</feature>
<feature type="transmembrane region" description="Helical" evidence="7">
    <location>
        <begin position="514"/>
        <end position="535"/>
    </location>
</feature>
<dbReference type="Gene3D" id="1.20.1250.20">
    <property type="entry name" value="MFS general substrate transporter like domains"/>
    <property type="match status" value="1"/>
</dbReference>
<feature type="transmembrane region" description="Helical" evidence="7">
    <location>
        <begin position="39"/>
        <end position="65"/>
    </location>
</feature>
<keyword evidence="5 7" id="KW-0472">Membrane</keyword>
<evidence type="ECO:0000256" key="5">
    <source>
        <dbReference type="ARBA" id="ARBA00023136"/>
    </source>
</evidence>
<feature type="transmembrane region" description="Helical" evidence="7">
    <location>
        <begin position="307"/>
        <end position="329"/>
    </location>
</feature>
<evidence type="ECO:0000256" key="7">
    <source>
        <dbReference type="SAM" id="Phobius"/>
    </source>
</evidence>
<dbReference type="SUPFAM" id="SSF103473">
    <property type="entry name" value="MFS general substrate transporter"/>
    <property type="match status" value="1"/>
</dbReference>
<dbReference type="GO" id="GO:0005886">
    <property type="term" value="C:plasma membrane"/>
    <property type="evidence" value="ECO:0007669"/>
    <property type="project" value="TreeGrafter"/>
</dbReference>
<evidence type="ECO:0000259" key="8">
    <source>
        <dbReference type="PROSITE" id="PS50850"/>
    </source>
</evidence>
<dbReference type="PROSITE" id="PS50850">
    <property type="entry name" value="MFS"/>
    <property type="match status" value="1"/>
</dbReference>
<protein>
    <submittedName>
        <fullName evidence="9">Efflux pump protein</fullName>
    </submittedName>
</protein>
<feature type="transmembrane region" description="Helical" evidence="7">
    <location>
        <begin position="106"/>
        <end position="126"/>
    </location>
</feature>
<keyword evidence="4 7" id="KW-1133">Transmembrane helix</keyword>
<accession>A0A9Q8Z9D8</accession>
<dbReference type="OrthoDB" id="10021397at2759"/>
<feature type="domain" description="Major facilitator superfamily (MFS) profile" evidence="8">
    <location>
        <begin position="42"/>
        <end position="537"/>
    </location>
</feature>
<feature type="transmembrane region" description="Helical" evidence="7">
    <location>
        <begin position="402"/>
        <end position="421"/>
    </location>
</feature>
<reference evidence="9" key="1">
    <citation type="submission" date="2021-12" db="EMBL/GenBank/DDBJ databases">
        <title>Curvularia clavata genome.</title>
        <authorList>
            <person name="Cao Y."/>
        </authorList>
    </citation>
    <scope>NUCLEOTIDE SEQUENCE</scope>
    <source>
        <strain evidence="9">Yc1106</strain>
    </source>
</reference>
<dbReference type="Proteomes" id="UP001056012">
    <property type="component" value="Chromosome 3"/>
</dbReference>
<feature type="transmembrane region" description="Helical" evidence="7">
    <location>
        <begin position="167"/>
        <end position="186"/>
    </location>
</feature>
<feature type="transmembrane region" description="Helical" evidence="7">
    <location>
        <begin position="433"/>
        <end position="454"/>
    </location>
</feature>